<gene>
    <name evidence="2" type="ORF">LTR25_005931</name>
</gene>
<evidence type="ECO:0000313" key="2">
    <source>
        <dbReference type="EMBL" id="KAK5536029.1"/>
    </source>
</evidence>
<reference evidence="2 3" key="1">
    <citation type="submission" date="2023-06" db="EMBL/GenBank/DDBJ databases">
        <title>Black Yeasts Isolated from many extreme environments.</title>
        <authorList>
            <person name="Coleine C."/>
            <person name="Stajich J.E."/>
            <person name="Selbmann L."/>
        </authorList>
    </citation>
    <scope>NUCLEOTIDE SEQUENCE [LARGE SCALE GENOMIC DNA]</scope>
    <source>
        <strain evidence="2 3">CCFEE 5887</strain>
    </source>
</reference>
<dbReference type="EMBL" id="JAXLQG010000009">
    <property type="protein sequence ID" value="KAK5536029.1"/>
    <property type="molecule type" value="Genomic_DNA"/>
</dbReference>
<sequence length="240" mass="26664">MDRDALAEAYVARLYAAAAAAEAQGVAVARPEPEPQQVDLRLLETRYSEYDLLPENMTTSANHEEFPQAGGHLEFNQMTSDDDAPSPTTSGTVYINQDVAQSVDSAEKYLQELNVFMDRLDAARAIVEHHSGRLKDEINDLKKKNPDIRQRGLRGGKARKQNAEKLKAIFKSCYKLIEEQQTLAEQVVEHGNSLVCEYATLIEAHEAYPPYDATGPNGHQPRRSGGDGGDVDHIRDRISM</sequence>
<evidence type="ECO:0008006" key="4">
    <source>
        <dbReference type="Google" id="ProtNLM"/>
    </source>
</evidence>
<accession>A0AAV9Q5B1</accession>
<organism evidence="2 3">
    <name type="scientific">Vermiconidia calcicola</name>
    <dbReference type="NCBI Taxonomy" id="1690605"/>
    <lineage>
        <taxon>Eukaryota</taxon>
        <taxon>Fungi</taxon>
        <taxon>Dikarya</taxon>
        <taxon>Ascomycota</taxon>
        <taxon>Pezizomycotina</taxon>
        <taxon>Dothideomycetes</taxon>
        <taxon>Dothideomycetidae</taxon>
        <taxon>Mycosphaerellales</taxon>
        <taxon>Extremaceae</taxon>
        <taxon>Vermiconidia</taxon>
    </lineage>
</organism>
<protein>
    <recommendedName>
        <fullName evidence="4">Syntaxin N-terminal domain-containing protein</fullName>
    </recommendedName>
</protein>
<comment type="caution">
    <text evidence="2">The sequence shown here is derived from an EMBL/GenBank/DDBJ whole genome shotgun (WGS) entry which is preliminary data.</text>
</comment>
<evidence type="ECO:0000256" key="1">
    <source>
        <dbReference type="SAM" id="MobiDB-lite"/>
    </source>
</evidence>
<feature type="region of interest" description="Disordered" evidence="1">
    <location>
        <begin position="210"/>
        <end position="240"/>
    </location>
</feature>
<feature type="compositionally biased region" description="Basic and acidic residues" evidence="1">
    <location>
        <begin position="230"/>
        <end position="240"/>
    </location>
</feature>
<proteinExistence type="predicted"/>
<dbReference type="AlphaFoldDB" id="A0AAV9Q5B1"/>
<keyword evidence="3" id="KW-1185">Reference proteome</keyword>
<dbReference type="Proteomes" id="UP001345827">
    <property type="component" value="Unassembled WGS sequence"/>
</dbReference>
<name>A0AAV9Q5B1_9PEZI</name>
<evidence type="ECO:0000313" key="3">
    <source>
        <dbReference type="Proteomes" id="UP001345827"/>
    </source>
</evidence>